<feature type="chain" id="PRO_5042037010" evidence="1">
    <location>
        <begin position="22"/>
        <end position="463"/>
    </location>
</feature>
<dbReference type="EMBL" id="BMAR01000032">
    <property type="protein sequence ID" value="GFR49761.1"/>
    <property type="molecule type" value="Genomic_DNA"/>
</dbReference>
<name>A0AAD3HR11_9CHLO</name>
<dbReference type="AlphaFoldDB" id="A0AAD3HR11"/>
<evidence type="ECO:0000313" key="3">
    <source>
        <dbReference type="Proteomes" id="UP001054857"/>
    </source>
</evidence>
<dbReference type="Proteomes" id="UP001054857">
    <property type="component" value="Unassembled WGS sequence"/>
</dbReference>
<evidence type="ECO:0000256" key="1">
    <source>
        <dbReference type="SAM" id="SignalP"/>
    </source>
</evidence>
<comment type="caution">
    <text evidence="2">The sequence shown here is derived from an EMBL/GenBank/DDBJ whole genome shotgun (WGS) entry which is preliminary data.</text>
</comment>
<organism evidence="2 3">
    <name type="scientific">Astrephomene gubernaculifera</name>
    <dbReference type="NCBI Taxonomy" id="47775"/>
    <lineage>
        <taxon>Eukaryota</taxon>
        <taxon>Viridiplantae</taxon>
        <taxon>Chlorophyta</taxon>
        <taxon>core chlorophytes</taxon>
        <taxon>Chlorophyceae</taxon>
        <taxon>CS clade</taxon>
        <taxon>Chlamydomonadales</taxon>
        <taxon>Astrephomenaceae</taxon>
        <taxon>Astrephomene</taxon>
    </lineage>
</organism>
<reference evidence="2 3" key="1">
    <citation type="journal article" date="2021" name="Sci. Rep.">
        <title>Genome sequencing of the multicellular alga Astrephomene provides insights into convergent evolution of germ-soma differentiation.</title>
        <authorList>
            <person name="Yamashita S."/>
            <person name="Yamamoto K."/>
            <person name="Matsuzaki R."/>
            <person name="Suzuki S."/>
            <person name="Yamaguchi H."/>
            <person name="Hirooka S."/>
            <person name="Minakuchi Y."/>
            <person name="Miyagishima S."/>
            <person name="Kawachi M."/>
            <person name="Toyoda A."/>
            <person name="Nozaki H."/>
        </authorList>
    </citation>
    <scope>NUCLEOTIDE SEQUENCE [LARGE SCALE GENOMIC DNA]</scope>
    <source>
        <strain evidence="2 3">NIES-4017</strain>
    </source>
</reference>
<keyword evidence="3" id="KW-1185">Reference proteome</keyword>
<sequence>MPVQPKLLSLFLAALLAPSSSLTSAQQTASSLVIDTSTPAPIAADPIWGCEAPALPPGAVHVVVSSYNAEPEQLLPWLWHLGLTNAIVYVYYRTNDTSIPAMYGSGDVSGTATALQLPCNMTLRVLPLLPNKGREAAVFLHHLVTHYQALPAALMLAHDHGPASRHSLCGPFYRRARGYYRGLWEREQVEAGAEGGRRKEHEPSVFERFASMMVTLSSGCSESWARGCCATFVCSSSPQICPFAPEDCTASQRDPRVTEGPTPGVRQTYMHVDGFYDVRHENKVVVAGEASYPVALLRYTGAAHRSAGMWNISTEYPPGEQRASREETAQLLQSLISRYRRSGKAGGGSGSLSRRRASPRRLHHAFKSCCGSFLMRREQVLRWPVEMYGEMLAYSMDPKLDYEATKAVSGPGWYLWTDRDYDRRDVMTYMQVDVRLKSIQGCPSQRQPHLQRIIADMRGRAAG</sequence>
<proteinExistence type="predicted"/>
<feature type="signal peptide" evidence="1">
    <location>
        <begin position="1"/>
        <end position="21"/>
    </location>
</feature>
<protein>
    <submittedName>
        <fullName evidence="2">Uncharacterized protein</fullName>
    </submittedName>
</protein>
<gene>
    <name evidence="2" type="ORF">Agub_g11923</name>
</gene>
<accession>A0AAD3HR11</accession>
<keyword evidence="1" id="KW-0732">Signal</keyword>
<evidence type="ECO:0000313" key="2">
    <source>
        <dbReference type="EMBL" id="GFR49761.1"/>
    </source>
</evidence>